<feature type="transmembrane region" description="Helical" evidence="2">
    <location>
        <begin position="454"/>
        <end position="473"/>
    </location>
</feature>
<evidence type="ECO:0000256" key="2">
    <source>
        <dbReference type="SAM" id="Phobius"/>
    </source>
</evidence>
<feature type="transmembrane region" description="Helical" evidence="2">
    <location>
        <begin position="597"/>
        <end position="616"/>
    </location>
</feature>
<evidence type="ECO:0000313" key="4">
    <source>
        <dbReference type="Proteomes" id="UP001262754"/>
    </source>
</evidence>
<dbReference type="InterPro" id="IPR014600">
    <property type="entry name" value="UCP035905_mem"/>
</dbReference>
<feature type="transmembrane region" description="Helical" evidence="2">
    <location>
        <begin position="762"/>
        <end position="783"/>
    </location>
</feature>
<comment type="caution">
    <text evidence="3">The sequence shown here is derived from an EMBL/GenBank/DDBJ whole genome shotgun (WGS) entry which is preliminary data.</text>
</comment>
<dbReference type="Proteomes" id="UP001262754">
    <property type="component" value="Unassembled WGS sequence"/>
</dbReference>
<feature type="transmembrane region" description="Helical" evidence="2">
    <location>
        <begin position="209"/>
        <end position="229"/>
    </location>
</feature>
<feature type="transmembrane region" description="Helical" evidence="2">
    <location>
        <begin position="733"/>
        <end position="750"/>
    </location>
</feature>
<feature type="transmembrane region" description="Helical" evidence="2">
    <location>
        <begin position="956"/>
        <end position="977"/>
    </location>
</feature>
<feature type="transmembrane region" description="Helical" evidence="2">
    <location>
        <begin position="692"/>
        <end position="713"/>
    </location>
</feature>
<feature type="transmembrane region" description="Helical" evidence="2">
    <location>
        <begin position="309"/>
        <end position="326"/>
    </location>
</feature>
<proteinExistence type="predicted"/>
<dbReference type="Pfam" id="PF10101">
    <property type="entry name" value="DUF2339"/>
    <property type="match status" value="1"/>
</dbReference>
<feature type="transmembrane region" description="Helical" evidence="2">
    <location>
        <begin position="236"/>
        <end position="256"/>
    </location>
</feature>
<sequence>MTWLIIVALGVWALYLNRRLDKLEAKVRILSSAPPTVAPRRSDQAAPQVQAAPAAASPKPSEPTLTAQDSADAARPMTIPTMATGPDAPLAPARRQPPPLASQLRPSVTWAQASTWLAENGLAWLGGGGLALGGLLLVVYAAQRGVFTPPFRIAAAVVMGFLMIAASEWIRRQTRAPGGRHALAAATAAGAGAVTLYGAIWAAHVLYQLIPLPLAAVLITAVSGGLLALALLHGEALALLALLGAFLAPAITRQGAWPPLALQGYLMLLGATGPAVAALRRWGPTGLATLAGLAFWSLAALARGREADLALLLAVALAGPALATLRPDPRPAAAGTDLFQRLPLIALLAVSLGALGLWRLGDADAAPILAALLILAAATLAAFGRAPAWAFAAPAASAILGLLSAHRLGVWHPTTPNGAWPIFAEVFGLTVVIAGAGLAAALSRSAAVQVRTTLLAIAAIGAMALANLAWPLLDGLPGRFDDHAAALASGLAAALLAAGAVLLARRVEDPKQDVGLGLWIAAAAELLFLTVHGLTPHHAEPAAMALAALALAAVANRRPWRGLAATAVAGAVVTLATTLRPSFVLDAASGALSLPRLALVTAVAFIALAAAGRTVGAARRDHRTEAKALSTAALLTLLAGLFLILHAVLARWTPPSAGAEPLLEASLRTALVLSAGLLLARRGRTDDGPIARWRLIVVVTLGASYGLLAGGLFLHPWWGEGRMAAGLPLLNDLLLTFLAPALLLAATAHFRPDPADRWSRGWFAAAAVFALLWAVTVVRHAFHGAAMDIAAIGRAEACAYAVIALLTARAFRLDRLRASRAAWLHAAAPAAGWTALAVALLVFGWLASPWWGPSETPMASAAHVALVLALYAGGAGAALSLRRGHGALDRAALCASVGALFALVTLLTRFAFHGADMRQGLDRGGLETWTFSAIWTVFGLIVLFRASARKDAALRWLGLVVLLATAAKVLLFDMATLDGVVRAASFLAVGALFIAGAMVARRLNAGHKIKADDSPTAQPDDRSPAP</sequence>
<dbReference type="RefSeq" id="WP_310033753.1">
    <property type="nucleotide sequence ID" value="NZ_JAVDRL010000011.1"/>
</dbReference>
<feature type="transmembrane region" description="Helical" evidence="2">
    <location>
        <begin position="924"/>
        <end position="944"/>
    </location>
</feature>
<evidence type="ECO:0000256" key="1">
    <source>
        <dbReference type="SAM" id="MobiDB-lite"/>
    </source>
</evidence>
<feature type="transmembrane region" description="Helical" evidence="2">
    <location>
        <begin position="418"/>
        <end position="442"/>
    </location>
</feature>
<feature type="transmembrane region" description="Helical" evidence="2">
    <location>
        <begin position="153"/>
        <end position="170"/>
    </location>
</feature>
<evidence type="ECO:0000313" key="3">
    <source>
        <dbReference type="EMBL" id="MDR6533033.1"/>
    </source>
</evidence>
<feature type="region of interest" description="Disordered" evidence="1">
    <location>
        <begin position="35"/>
        <end position="104"/>
    </location>
</feature>
<feature type="transmembrane region" description="Helical" evidence="2">
    <location>
        <begin position="858"/>
        <end position="879"/>
    </location>
</feature>
<keyword evidence="4" id="KW-1185">Reference proteome</keyword>
<feature type="transmembrane region" description="Helical" evidence="2">
    <location>
        <begin position="983"/>
        <end position="1000"/>
    </location>
</feature>
<dbReference type="PANTHER" id="PTHR38434:SF1">
    <property type="entry name" value="BLL2549 PROTEIN"/>
    <property type="match status" value="1"/>
</dbReference>
<feature type="transmembrane region" description="Helical" evidence="2">
    <location>
        <begin position="182"/>
        <end position="203"/>
    </location>
</feature>
<keyword evidence="2" id="KW-0812">Transmembrane</keyword>
<feature type="transmembrane region" description="Helical" evidence="2">
    <location>
        <begin position="891"/>
        <end position="912"/>
    </location>
</feature>
<feature type="transmembrane region" description="Helical" evidence="2">
    <location>
        <begin position="661"/>
        <end position="680"/>
    </location>
</feature>
<name>A0ABU1N3K8_9CAUL</name>
<dbReference type="PIRSF" id="PIRSF035905">
    <property type="entry name" value="UCP035905_mp"/>
    <property type="match status" value="1"/>
</dbReference>
<gene>
    <name evidence="3" type="ORF">J2800_003794</name>
</gene>
<feature type="transmembrane region" description="Helical" evidence="2">
    <location>
        <begin position="823"/>
        <end position="846"/>
    </location>
</feature>
<organism evidence="3 4">
    <name type="scientific">Caulobacter rhizosphaerae</name>
    <dbReference type="NCBI Taxonomy" id="2010972"/>
    <lineage>
        <taxon>Bacteria</taxon>
        <taxon>Pseudomonadati</taxon>
        <taxon>Pseudomonadota</taxon>
        <taxon>Alphaproteobacteria</taxon>
        <taxon>Caulobacterales</taxon>
        <taxon>Caulobacteraceae</taxon>
        <taxon>Caulobacter</taxon>
    </lineage>
</organism>
<feature type="transmembrane region" description="Helical" evidence="2">
    <location>
        <begin position="628"/>
        <end position="649"/>
    </location>
</feature>
<feature type="compositionally biased region" description="Low complexity" evidence="1">
    <location>
        <begin position="44"/>
        <end position="58"/>
    </location>
</feature>
<feature type="transmembrane region" description="Helical" evidence="2">
    <location>
        <begin position="563"/>
        <end position="585"/>
    </location>
</feature>
<reference evidence="3 4" key="1">
    <citation type="submission" date="2023-07" db="EMBL/GenBank/DDBJ databases">
        <title>Sorghum-associated microbial communities from plants grown in Nebraska, USA.</title>
        <authorList>
            <person name="Schachtman D."/>
        </authorList>
    </citation>
    <scope>NUCLEOTIDE SEQUENCE [LARGE SCALE GENOMIC DNA]</scope>
    <source>
        <strain evidence="3 4">DS2154</strain>
    </source>
</reference>
<feature type="transmembrane region" description="Helical" evidence="2">
    <location>
        <begin position="516"/>
        <end position="535"/>
    </location>
</feature>
<keyword evidence="2" id="KW-1133">Transmembrane helix</keyword>
<feature type="transmembrane region" description="Helical" evidence="2">
    <location>
        <begin position="485"/>
        <end position="504"/>
    </location>
</feature>
<dbReference type="InterPro" id="IPR019286">
    <property type="entry name" value="DUF2339_TM"/>
</dbReference>
<feature type="transmembrane region" description="Helical" evidence="2">
    <location>
        <begin position="338"/>
        <end position="359"/>
    </location>
</feature>
<dbReference type="EMBL" id="JAVDRL010000011">
    <property type="protein sequence ID" value="MDR6533033.1"/>
    <property type="molecule type" value="Genomic_DNA"/>
</dbReference>
<accession>A0ABU1N3K8</accession>
<feature type="transmembrane region" description="Helical" evidence="2">
    <location>
        <begin position="789"/>
        <end position="811"/>
    </location>
</feature>
<protein>
    <submittedName>
        <fullName evidence="3">Membrane protein</fullName>
    </submittedName>
</protein>
<feature type="transmembrane region" description="Helical" evidence="2">
    <location>
        <begin position="286"/>
        <end position="303"/>
    </location>
</feature>
<feature type="transmembrane region" description="Helical" evidence="2">
    <location>
        <begin position="365"/>
        <end position="383"/>
    </location>
</feature>
<feature type="transmembrane region" description="Helical" evidence="2">
    <location>
        <begin position="122"/>
        <end position="141"/>
    </location>
</feature>
<keyword evidence="2" id="KW-0472">Membrane</keyword>
<feature type="transmembrane region" description="Helical" evidence="2">
    <location>
        <begin position="541"/>
        <end position="556"/>
    </location>
</feature>
<dbReference type="PANTHER" id="PTHR38434">
    <property type="entry name" value="BLL2549 PROTEIN"/>
    <property type="match status" value="1"/>
</dbReference>